<dbReference type="PANTHER" id="PTHR10443:SF12">
    <property type="entry name" value="DIPEPTIDASE"/>
    <property type="match status" value="1"/>
</dbReference>
<name>A0A5B7FQE4_PORTR</name>
<evidence type="ECO:0000256" key="2">
    <source>
        <dbReference type="SAM" id="MobiDB-lite"/>
    </source>
</evidence>
<keyword evidence="1" id="KW-0224">Dipeptidase</keyword>
<evidence type="ECO:0000313" key="4">
    <source>
        <dbReference type="EMBL" id="MPC47489.1"/>
    </source>
</evidence>
<keyword evidence="1" id="KW-1015">Disulfide bond</keyword>
<comment type="subunit">
    <text evidence="1">Homodimer; disulfide-linked.</text>
</comment>
<keyword evidence="1" id="KW-0862">Zinc</keyword>
<comment type="similarity">
    <text evidence="1">Belongs to the metallo-dependent hydrolases superfamily. Peptidase M19 family.</text>
</comment>
<evidence type="ECO:0000256" key="1">
    <source>
        <dbReference type="RuleBase" id="RU341113"/>
    </source>
</evidence>
<keyword evidence="1" id="KW-0378">Hydrolase</keyword>
<dbReference type="SUPFAM" id="SSF51556">
    <property type="entry name" value="Metallo-dependent hydrolases"/>
    <property type="match status" value="1"/>
</dbReference>
<dbReference type="GO" id="GO:0098552">
    <property type="term" value="C:side of membrane"/>
    <property type="evidence" value="ECO:0007669"/>
    <property type="project" value="UniProtKB-KW"/>
</dbReference>
<organism evidence="4 5">
    <name type="scientific">Portunus trituberculatus</name>
    <name type="common">Swimming crab</name>
    <name type="synonym">Neptunus trituberculatus</name>
    <dbReference type="NCBI Taxonomy" id="210409"/>
    <lineage>
        <taxon>Eukaryota</taxon>
        <taxon>Metazoa</taxon>
        <taxon>Ecdysozoa</taxon>
        <taxon>Arthropoda</taxon>
        <taxon>Crustacea</taxon>
        <taxon>Multicrustacea</taxon>
        <taxon>Malacostraca</taxon>
        <taxon>Eumalacostraca</taxon>
        <taxon>Eucarida</taxon>
        <taxon>Decapoda</taxon>
        <taxon>Pleocyemata</taxon>
        <taxon>Brachyura</taxon>
        <taxon>Eubrachyura</taxon>
        <taxon>Portunoidea</taxon>
        <taxon>Portunidae</taxon>
        <taxon>Portuninae</taxon>
        <taxon>Portunus</taxon>
    </lineage>
</organism>
<dbReference type="Pfam" id="PF01244">
    <property type="entry name" value="Peptidase_M19"/>
    <property type="match status" value="1"/>
</dbReference>
<reference evidence="4 5" key="1">
    <citation type="submission" date="2019-05" db="EMBL/GenBank/DDBJ databases">
        <title>Another draft genome of Portunus trituberculatus and its Hox gene families provides insights of decapod evolution.</title>
        <authorList>
            <person name="Jeong J.-H."/>
            <person name="Song I."/>
            <person name="Kim S."/>
            <person name="Choi T."/>
            <person name="Kim D."/>
            <person name="Ryu S."/>
            <person name="Kim W."/>
        </authorList>
    </citation>
    <scope>NUCLEOTIDE SEQUENCE [LARGE SCALE GENOMIC DNA]</scope>
    <source>
        <tissue evidence="4">Muscle</tissue>
    </source>
</reference>
<keyword evidence="1" id="KW-0325">Glycoprotein</keyword>
<comment type="caution">
    <text evidence="4">The sequence shown here is derived from an EMBL/GenBank/DDBJ whole genome shotgun (WGS) entry which is preliminary data.</text>
</comment>
<accession>A0A5B7FQE4</accession>
<keyword evidence="1" id="KW-0479">Metal-binding</keyword>
<proteinExistence type="inferred from homology"/>
<evidence type="ECO:0000313" key="5">
    <source>
        <dbReference type="Proteomes" id="UP000324222"/>
    </source>
</evidence>
<dbReference type="GO" id="GO:0046872">
    <property type="term" value="F:metal ion binding"/>
    <property type="evidence" value="ECO:0007669"/>
    <property type="project" value="UniProtKB-UniRule"/>
</dbReference>
<dbReference type="EMBL" id="VSRR010007767">
    <property type="protein sequence ID" value="MPC47489.1"/>
    <property type="molecule type" value="Genomic_DNA"/>
</dbReference>
<feature type="compositionally biased region" description="Basic and acidic residues" evidence="2">
    <location>
        <begin position="15"/>
        <end position="25"/>
    </location>
</feature>
<keyword evidence="5" id="KW-1185">Reference proteome</keyword>
<dbReference type="InterPro" id="IPR008257">
    <property type="entry name" value="Pept_M19"/>
</dbReference>
<dbReference type="Gene3D" id="3.20.20.140">
    <property type="entry name" value="Metal-dependent hydrolases"/>
    <property type="match status" value="1"/>
</dbReference>
<comment type="catalytic activity">
    <reaction evidence="1">
        <text>an L-aminoacyl-L-amino acid + H2O = 2 an L-alpha-amino acid</text>
        <dbReference type="Rhea" id="RHEA:48940"/>
        <dbReference type="ChEBI" id="CHEBI:15377"/>
        <dbReference type="ChEBI" id="CHEBI:59869"/>
        <dbReference type="ChEBI" id="CHEBI:77460"/>
        <dbReference type="EC" id="3.4.13.19"/>
    </reaction>
</comment>
<dbReference type="PROSITE" id="PS51365">
    <property type="entry name" value="RENAL_DIPEPTIDASE_2"/>
    <property type="match status" value="1"/>
</dbReference>
<keyword evidence="1" id="KW-0645">Protease</keyword>
<feature type="region of interest" description="Disordered" evidence="2">
    <location>
        <begin position="1"/>
        <end position="27"/>
    </location>
</feature>
<comment type="subcellular location">
    <subcellularLocation>
        <location evidence="1">Membrane</location>
        <topology evidence="1">Lipid-anchor</topology>
        <topology evidence="1">GPI-anchor</topology>
    </subcellularLocation>
</comment>
<comment type="cofactor">
    <cofactor evidence="1">
        <name>Zn(2+)</name>
        <dbReference type="ChEBI" id="CHEBI:29105"/>
    </cofactor>
</comment>
<dbReference type="AlphaFoldDB" id="A0A5B7FQE4"/>
<sequence length="199" mass="22621">MSFGPPARKPLPRVRKPDLHSDRGQDWNPCAWRPLGPQSTHGSTAPRHFIDIRKGLWSLVFLSLVFLSLVFLSLVFLSLVFLSLVFPCEEMWPSRLKIVQEMNRLGMMVDLSHVSTQTMKDTLAATRAPIIFSHSSSRALCNNSRNVPDDVLRQVVSADWLLNVLIDFIPLQCHDVYPYSFSLPSCDFIQRQKLMGGLK</sequence>
<dbReference type="InterPro" id="IPR032466">
    <property type="entry name" value="Metal_Hydrolase"/>
</dbReference>
<dbReference type="Proteomes" id="UP000324222">
    <property type="component" value="Unassembled WGS sequence"/>
</dbReference>
<keyword evidence="1" id="KW-0449">Lipoprotein</keyword>
<keyword evidence="3" id="KW-0472">Membrane</keyword>
<evidence type="ECO:0000256" key="3">
    <source>
        <dbReference type="SAM" id="Phobius"/>
    </source>
</evidence>
<dbReference type="OrthoDB" id="445695at2759"/>
<dbReference type="GO" id="GO:0070573">
    <property type="term" value="F:metallodipeptidase activity"/>
    <property type="evidence" value="ECO:0007669"/>
    <property type="project" value="InterPro"/>
</dbReference>
<gene>
    <name evidence="4" type="ORF">E2C01_041239</name>
</gene>
<protein>
    <recommendedName>
        <fullName evidence="1">Dipeptidase</fullName>
        <ecNumber evidence="1">3.4.13.19</ecNumber>
    </recommendedName>
</protein>
<feature type="transmembrane region" description="Helical" evidence="3">
    <location>
        <begin position="56"/>
        <end position="86"/>
    </location>
</feature>
<keyword evidence="3" id="KW-1133">Transmembrane helix</keyword>
<dbReference type="GO" id="GO:0006508">
    <property type="term" value="P:proteolysis"/>
    <property type="evidence" value="ECO:0007669"/>
    <property type="project" value="UniProtKB-KW"/>
</dbReference>
<keyword evidence="1" id="KW-0336">GPI-anchor</keyword>
<dbReference type="PANTHER" id="PTHR10443">
    <property type="entry name" value="MICROSOMAL DIPEPTIDASE"/>
    <property type="match status" value="1"/>
</dbReference>
<keyword evidence="1" id="KW-0482">Metalloprotease</keyword>
<keyword evidence="3" id="KW-0812">Transmembrane</keyword>
<dbReference type="EC" id="3.4.13.19" evidence="1"/>